<proteinExistence type="predicted"/>
<protein>
    <submittedName>
        <fullName evidence="1">Uncharacterized protein</fullName>
    </submittedName>
</protein>
<evidence type="ECO:0000313" key="1">
    <source>
        <dbReference type="EMBL" id="KAF7634380.1"/>
    </source>
</evidence>
<dbReference type="Proteomes" id="UP000605970">
    <property type="component" value="Unassembled WGS sequence"/>
</dbReference>
<comment type="caution">
    <text evidence="1">The sequence shown here is derived from an EMBL/GenBank/DDBJ whole genome shotgun (WGS) entry which is preliminary data.</text>
</comment>
<accession>A0A8S9ZLZ2</accession>
<sequence>MLKIEENAGNTLCYLCIRQSKVVVVNSLRSSKIPPVSTPPSKNTIIIIRITIFTHGDETIIGRHFK</sequence>
<dbReference type="AlphaFoldDB" id="A0A8S9ZLZ2"/>
<dbReference type="EMBL" id="JABEBT010000059">
    <property type="protein sequence ID" value="KAF7634380.1"/>
    <property type="molecule type" value="Genomic_DNA"/>
</dbReference>
<keyword evidence="2" id="KW-1185">Reference proteome</keyword>
<gene>
    <name evidence="1" type="ORF">Mgra_00006235</name>
</gene>
<reference evidence="1" key="1">
    <citation type="journal article" date="2020" name="Ecol. Evol.">
        <title>Genome structure and content of the rice root-knot nematode (Meloidogyne graminicola).</title>
        <authorList>
            <person name="Phan N.T."/>
            <person name="Danchin E.G.J."/>
            <person name="Klopp C."/>
            <person name="Perfus-Barbeoch L."/>
            <person name="Kozlowski D.K."/>
            <person name="Koutsovoulos G.D."/>
            <person name="Lopez-Roques C."/>
            <person name="Bouchez O."/>
            <person name="Zahm M."/>
            <person name="Besnard G."/>
            <person name="Bellafiore S."/>
        </authorList>
    </citation>
    <scope>NUCLEOTIDE SEQUENCE</scope>
    <source>
        <strain evidence="1">VN-18</strain>
    </source>
</reference>
<organism evidence="1 2">
    <name type="scientific">Meloidogyne graminicola</name>
    <dbReference type="NCBI Taxonomy" id="189291"/>
    <lineage>
        <taxon>Eukaryota</taxon>
        <taxon>Metazoa</taxon>
        <taxon>Ecdysozoa</taxon>
        <taxon>Nematoda</taxon>
        <taxon>Chromadorea</taxon>
        <taxon>Rhabditida</taxon>
        <taxon>Tylenchina</taxon>
        <taxon>Tylenchomorpha</taxon>
        <taxon>Tylenchoidea</taxon>
        <taxon>Meloidogynidae</taxon>
        <taxon>Meloidogyninae</taxon>
        <taxon>Meloidogyne</taxon>
    </lineage>
</organism>
<evidence type="ECO:0000313" key="2">
    <source>
        <dbReference type="Proteomes" id="UP000605970"/>
    </source>
</evidence>
<name>A0A8S9ZLZ2_9BILA</name>